<comment type="subcellular location">
    <subcellularLocation>
        <location evidence="7">Endoplasmic reticulum</location>
    </subcellularLocation>
    <subcellularLocation>
        <location evidence="7">Golgi apparatus</location>
        <location evidence="7">cis-Golgi network</location>
    </subcellularLocation>
</comment>
<dbReference type="FunFam" id="3.30.450.70:FF:000004">
    <property type="entry name" value="Trafficking protein particle complex 1"/>
    <property type="match status" value="1"/>
</dbReference>
<proteinExistence type="inferred from homology"/>
<comment type="subunit">
    <text evidence="6">Part of the multisubunit transport protein particle (TRAPP) complex. The heterodimer TRAPPC6B-TRAPPC3 interacts with TRAPPC1 likely providing a core for TRAPP complex formation.</text>
</comment>
<evidence type="ECO:0000256" key="6">
    <source>
        <dbReference type="ARBA" id="ARBA00062874"/>
    </source>
</evidence>
<dbReference type="OMA" id="GKLMYGM"/>
<dbReference type="GeneID" id="590413"/>
<dbReference type="KEGG" id="spu:590413"/>
<dbReference type="RefSeq" id="XP_030837520.1">
    <property type="nucleotide sequence ID" value="XM_030981660.1"/>
</dbReference>
<dbReference type="InParanoid" id="A0A7M7NK74"/>
<dbReference type="EnsemblMetazoa" id="XM_790018">
    <property type="protein sequence ID" value="XP_795111"/>
    <property type="gene ID" value="LOC590413"/>
</dbReference>
<dbReference type="InterPro" id="IPR011012">
    <property type="entry name" value="Longin-like_dom_sf"/>
</dbReference>
<evidence type="ECO:0000313" key="9">
    <source>
        <dbReference type="Proteomes" id="UP000007110"/>
    </source>
</evidence>
<evidence type="ECO:0000256" key="5">
    <source>
        <dbReference type="ARBA" id="ARBA00038167"/>
    </source>
</evidence>
<sequence length="148" mass="17321">MTIYNLYVFDRFGTCLFYQEWNRYKQSGMSKDEEYKLMYGLIFSIKSFISRISPMDFKDGFLNYSTNCYRLHFFETPSGLKFILNTGLNVGPMREVLQHLYSGIYVDLIVRNPLCSLNKPIESLLFKTKLDAYIRGLPAFTADEGTQH</sequence>
<dbReference type="Pfam" id="PF04099">
    <property type="entry name" value="Sybindin"/>
    <property type="match status" value="1"/>
</dbReference>
<dbReference type="CDD" id="cd14855">
    <property type="entry name" value="TRAPPC1_MUM2"/>
    <property type="match status" value="1"/>
</dbReference>
<dbReference type="SMART" id="SM01399">
    <property type="entry name" value="Sybindin"/>
    <property type="match status" value="1"/>
</dbReference>
<dbReference type="EnsemblMetazoa" id="XM_030981660">
    <property type="protein sequence ID" value="XP_030837520"/>
    <property type="gene ID" value="LOC590413"/>
</dbReference>
<dbReference type="CTD" id="58485"/>
<dbReference type="GO" id="GO:0005783">
    <property type="term" value="C:endoplasmic reticulum"/>
    <property type="evidence" value="ECO:0007669"/>
    <property type="project" value="UniProtKB-SubCell"/>
</dbReference>
<dbReference type="SUPFAM" id="SSF64356">
    <property type="entry name" value="SNARE-like"/>
    <property type="match status" value="1"/>
</dbReference>
<evidence type="ECO:0000256" key="1">
    <source>
        <dbReference type="ARBA" id="ARBA00022448"/>
    </source>
</evidence>
<dbReference type="OrthoDB" id="246406at2759"/>
<dbReference type="PANTHER" id="PTHR23249">
    <property type="entry name" value="TRAFFICKING PROTEIN PARTICLE COMPLEX SUBUNIT"/>
    <property type="match status" value="1"/>
</dbReference>
<reference evidence="9" key="1">
    <citation type="submission" date="2015-02" db="EMBL/GenBank/DDBJ databases">
        <title>Genome sequencing for Strongylocentrotus purpuratus.</title>
        <authorList>
            <person name="Murali S."/>
            <person name="Liu Y."/>
            <person name="Vee V."/>
            <person name="English A."/>
            <person name="Wang M."/>
            <person name="Skinner E."/>
            <person name="Han Y."/>
            <person name="Muzny D.M."/>
            <person name="Worley K.C."/>
            <person name="Gibbs R.A."/>
        </authorList>
    </citation>
    <scope>NUCLEOTIDE SEQUENCE</scope>
</reference>
<evidence type="ECO:0000256" key="4">
    <source>
        <dbReference type="ARBA" id="ARBA00023034"/>
    </source>
</evidence>
<keyword evidence="4 7" id="KW-0333">Golgi apparatus</keyword>
<dbReference type="Proteomes" id="UP000007110">
    <property type="component" value="Unassembled WGS sequence"/>
</dbReference>
<keyword evidence="3 7" id="KW-0931">ER-Golgi transport</keyword>
<dbReference type="RefSeq" id="XP_795111.1">
    <property type="nucleotide sequence ID" value="XM_790018.4"/>
</dbReference>
<accession>A0A7M7NK74</accession>
<dbReference type="GO" id="GO:0030008">
    <property type="term" value="C:TRAPP complex"/>
    <property type="evidence" value="ECO:0000318"/>
    <property type="project" value="GO_Central"/>
</dbReference>
<dbReference type="GO" id="GO:0006888">
    <property type="term" value="P:endoplasmic reticulum to Golgi vesicle-mediated transport"/>
    <property type="evidence" value="ECO:0000318"/>
    <property type="project" value="GO_Central"/>
</dbReference>
<evidence type="ECO:0000313" key="8">
    <source>
        <dbReference type="EnsemblMetazoa" id="XP_030837520"/>
    </source>
</evidence>
<keyword evidence="9" id="KW-1185">Reference proteome</keyword>
<dbReference type="Gene3D" id="3.30.450.70">
    <property type="match status" value="1"/>
</dbReference>
<evidence type="ECO:0000256" key="2">
    <source>
        <dbReference type="ARBA" id="ARBA00022824"/>
    </source>
</evidence>
<comment type="similarity">
    <text evidence="5">Belongs to the TRAPP small subunits family. BET5 subfamily.</text>
</comment>
<dbReference type="GO" id="GO:0005794">
    <property type="term" value="C:Golgi apparatus"/>
    <property type="evidence" value="ECO:0007669"/>
    <property type="project" value="UniProtKB-SubCell"/>
</dbReference>
<organism evidence="8 9">
    <name type="scientific">Strongylocentrotus purpuratus</name>
    <name type="common">Purple sea urchin</name>
    <dbReference type="NCBI Taxonomy" id="7668"/>
    <lineage>
        <taxon>Eukaryota</taxon>
        <taxon>Metazoa</taxon>
        <taxon>Echinodermata</taxon>
        <taxon>Eleutherozoa</taxon>
        <taxon>Echinozoa</taxon>
        <taxon>Echinoidea</taxon>
        <taxon>Euechinoidea</taxon>
        <taxon>Echinacea</taxon>
        <taxon>Camarodonta</taxon>
        <taxon>Echinidea</taxon>
        <taxon>Strongylocentrotidae</taxon>
        <taxon>Strongylocentrotus</taxon>
    </lineage>
</organism>
<dbReference type="InterPro" id="IPR007233">
    <property type="entry name" value="TRAPPC"/>
</dbReference>
<protein>
    <recommendedName>
        <fullName evidence="7">Trafficking protein particle complex subunit</fullName>
    </recommendedName>
</protein>
<evidence type="ECO:0000256" key="7">
    <source>
        <dbReference type="RuleBase" id="RU366065"/>
    </source>
</evidence>
<dbReference type="AlphaFoldDB" id="A0A7M7NK74"/>
<evidence type="ECO:0000256" key="3">
    <source>
        <dbReference type="ARBA" id="ARBA00022892"/>
    </source>
</evidence>
<name>A0A7M7NK74_STRPU</name>
<reference evidence="8" key="2">
    <citation type="submission" date="2021-01" db="UniProtKB">
        <authorList>
            <consortium name="EnsemblMetazoa"/>
        </authorList>
    </citation>
    <scope>IDENTIFICATION</scope>
</reference>
<keyword evidence="1 7" id="KW-0813">Transport</keyword>
<dbReference type="PANTHER" id="PTHR23249:SF16">
    <property type="entry name" value="TRAFFICKING PROTEIN PARTICLE COMPLEX SUBUNIT 1"/>
    <property type="match status" value="1"/>
</dbReference>
<keyword evidence="2 7" id="KW-0256">Endoplasmic reticulum</keyword>